<proteinExistence type="predicted"/>
<evidence type="ECO:0008006" key="4">
    <source>
        <dbReference type="Google" id="ProtNLM"/>
    </source>
</evidence>
<keyword evidence="3" id="KW-1185">Reference proteome</keyword>
<organism evidence="2 3">
    <name type="scientific">Synaphobranchus kaupii</name>
    <name type="common">Kaup's arrowtooth eel</name>
    <dbReference type="NCBI Taxonomy" id="118154"/>
    <lineage>
        <taxon>Eukaryota</taxon>
        <taxon>Metazoa</taxon>
        <taxon>Chordata</taxon>
        <taxon>Craniata</taxon>
        <taxon>Vertebrata</taxon>
        <taxon>Euteleostomi</taxon>
        <taxon>Actinopterygii</taxon>
        <taxon>Neopterygii</taxon>
        <taxon>Teleostei</taxon>
        <taxon>Anguilliformes</taxon>
        <taxon>Synaphobranchidae</taxon>
        <taxon>Synaphobranchus</taxon>
    </lineage>
</organism>
<evidence type="ECO:0000256" key="1">
    <source>
        <dbReference type="SAM" id="MobiDB-lite"/>
    </source>
</evidence>
<accession>A0A9Q1FKZ9</accession>
<evidence type="ECO:0000313" key="3">
    <source>
        <dbReference type="Proteomes" id="UP001152622"/>
    </source>
</evidence>
<sequence length="309" mass="35330">MERVGVDILEPFPVTDSGNRYILVAMDYFKWPETFAILDQSVATTAERLVEEMFTRFGAPAELHSDQGRNFESQVSRAGVQPTHPCCPDVRRELRTPVDFVFGAPPEPEEPSRTWEEYYHRLRNRLLVAHDFARKAQASAGFKQKRWYDTRCRGRAFAAGEQVWVYCPERKKGLLPGRGHLVVLHQDRLAPYRPLATPDAAEPEENSDTALPSEPEPSNTQLSATGRPKRHRRPPGHLWDIDETVDFLRIWLHLYCNCRPDIQVGEERTNTDLVLRARLQGDLLGNLMKSPPGVGRRDYCGVAVRKCTR</sequence>
<dbReference type="OrthoDB" id="8929292at2759"/>
<dbReference type="Proteomes" id="UP001152622">
    <property type="component" value="Chromosome 5"/>
</dbReference>
<evidence type="ECO:0000313" key="2">
    <source>
        <dbReference type="EMBL" id="KAJ8360627.1"/>
    </source>
</evidence>
<dbReference type="Gene3D" id="3.30.420.10">
    <property type="entry name" value="Ribonuclease H-like superfamily/Ribonuclease H"/>
    <property type="match status" value="1"/>
</dbReference>
<dbReference type="InterPro" id="IPR050951">
    <property type="entry name" value="Retrovirus_Pol_polyprotein"/>
</dbReference>
<dbReference type="PANTHER" id="PTHR37984">
    <property type="entry name" value="PROTEIN CBG26694"/>
    <property type="match status" value="1"/>
</dbReference>
<dbReference type="EMBL" id="JAINUF010000005">
    <property type="protein sequence ID" value="KAJ8360627.1"/>
    <property type="molecule type" value="Genomic_DNA"/>
</dbReference>
<comment type="caution">
    <text evidence="2">The sequence shown here is derived from an EMBL/GenBank/DDBJ whole genome shotgun (WGS) entry which is preliminary data.</text>
</comment>
<name>A0A9Q1FKZ9_SYNKA</name>
<reference evidence="2" key="1">
    <citation type="journal article" date="2023" name="Science">
        <title>Genome structures resolve the early diversification of teleost fishes.</title>
        <authorList>
            <person name="Parey E."/>
            <person name="Louis A."/>
            <person name="Montfort J."/>
            <person name="Bouchez O."/>
            <person name="Roques C."/>
            <person name="Iampietro C."/>
            <person name="Lluch J."/>
            <person name="Castinel A."/>
            <person name="Donnadieu C."/>
            <person name="Desvignes T."/>
            <person name="Floi Bucao C."/>
            <person name="Jouanno E."/>
            <person name="Wen M."/>
            <person name="Mejri S."/>
            <person name="Dirks R."/>
            <person name="Jansen H."/>
            <person name="Henkel C."/>
            <person name="Chen W.J."/>
            <person name="Zahm M."/>
            <person name="Cabau C."/>
            <person name="Klopp C."/>
            <person name="Thompson A.W."/>
            <person name="Robinson-Rechavi M."/>
            <person name="Braasch I."/>
            <person name="Lecointre G."/>
            <person name="Bobe J."/>
            <person name="Postlethwait J.H."/>
            <person name="Berthelot C."/>
            <person name="Roest Crollius H."/>
            <person name="Guiguen Y."/>
        </authorList>
    </citation>
    <scope>NUCLEOTIDE SEQUENCE</scope>
    <source>
        <strain evidence="2">WJC10195</strain>
    </source>
</reference>
<feature type="region of interest" description="Disordered" evidence="1">
    <location>
        <begin position="196"/>
        <end position="236"/>
    </location>
</feature>
<dbReference type="InterPro" id="IPR012337">
    <property type="entry name" value="RNaseH-like_sf"/>
</dbReference>
<dbReference type="PANTHER" id="PTHR37984:SF15">
    <property type="entry name" value="INTEGRASE CATALYTIC DOMAIN-CONTAINING PROTEIN"/>
    <property type="match status" value="1"/>
</dbReference>
<dbReference type="AlphaFoldDB" id="A0A9Q1FKZ9"/>
<protein>
    <recommendedName>
        <fullName evidence="4">Integrase catalytic domain-containing protein</fullName>
    </recommendedName>
</protein>
<dbReference type="SUPFAM" id="SSF53098">
    <property type="entry name" value="Ribonuclease H-like"/>
    <property type="match status" value="1"/>
</dbReference>
<dbReference type="InterPro" id="IPR036397">
    <property type="entry name" value="RNaseH_sf"/>
</dbReference>
<gene>
    <name evidence="2" type="ORF">SKAU_G00171520</name>
</gene>
<dbReference type="GO" id="GO:0003676">
    <property type="term" value="F:nucleic acid binding"/>
    <property type="evidence" value="ECO:0007669"/>
    <property type="project" value="InterPro"/>
</dbReference>